<dbReference type="Pfam" id="PF02230">
    <property type="entry name" value="Abhydrolase_2"/>
    <property type="match status" value="1"/>
</dbReference>
<reference evidence="6" key="1">
    <citation type="submission" date="2017-02" db="UniProtKB">
        <authorList>
            <consortium name="WormBaseParasite"/>
        </authorList>
    </citation>
    <scope>IDENTIFICATION</scope>
</reference>
<dbReference type="InterPro" id="IPR029058">
    <property type="entry name" value="AB_hydrolase_fold"/>
</dbReference>
<dbReference type="Gene3D" id="3.40.50.1820">
    <property type="entry name" value="alpha/beta hydrolase"/>
    <property type="match status" value="1"/>
</dbReference>
<evidence type="ECO:0000313" key="4">
    <source>
        <dbReference type="EMBL" id="VDK36384.1"/>
    </source>
</evidence>
<dbReference type="PANTHER" id="PTHR10655">
    <property type="entry name" value="LYSOPHOSPHOLIPASE-RELATED"/>
    <property type="match status" value="1"/>
</dbReference>
<dbReference type="GO" id="GO:0005737">
    <property type="term" value="C:cytoplasm"/>
    <property type="evidence" value="ECO:0007669"/>
    <property type="project" value="TreeGrafter"/>
</dbReference>
<dbReference type="InterPro" id="IPR050565">
    <property type="entry name" value="LYPA1-2/EST-like"/>
</dbReference>
<reference evidence="4 5" key="2">
    <citation type="submission" date="2018-11" db="EMBL/GenBank/DDBJ databases">
        <authorList>
            <consortium name="Pathogen Informatics"/>
        </authorList>
    </citation>
    <scope>NUCLEOTIDE SEQUENCE [LARGE SCALE GENOMIC DNA]</scope>
</reference>
<evidence type="ECO:0000313" key="5">
    <source>
        <dbReference type="Proteomes" id="UP000282613"/>
    </source>
</evidence>
<proteinExistence type="inferred from homology"/>
<dbReference type="GO" id="GO:0008474">
    <property type="term" value="F:palmitoyl-(protein) hydrolase activity"/>
    <property type="evidence" value="ECO:0007669"/>
    <property type="project" value="UniProtKB-EC"/>
</dbReference>
<dbReference type="GO" id="GO:0052689">
    <property type="term" value="F:carboxylic ester hydrolase activity"/>
    <property type="evidence" value="ECO:0007669"/>
    <property type="project" value="TreeGrafter"/>
</dbReference>
<dbReference type="EMBL" id="UYRS01018483">
    <property type="protein sequence ID" value="VDK36384.1"/>
    <property type="molecule type" value="Genomic_DNA"/>
</dbReference>
<dbReference type="WBParaSite" id="TASK_0000626401-mRNA-1">
    <property type="protein sequence ID" value="TASK_0000626401-mRNA-1"/>
    <property type="gene ID" value="TASK_0000626401"/>
</dbReference>
<dbReference type="InterPro" id="IPR003140">
    <property type="entry name" value="PLipase/COase/thioEstase"/>
</dbReference>
<protein>
    <recommendedName>
        <fullName evidence="2">palmitoyl-protein hydrolase</fullName>
        <ecNumber evidence="2">3.1.2.22</ecNumber>
    </recommendedName>
</protein>
<dbReference type="SUPFAM" id="SSF53474">
    <property type="entry name" value="alpha/beta-Hydrolases"/>
    <property type="match status" value="1"/>
</dbReference>
<organism evidence="6">
    <name type="scientific">Taenia asiatica</name>
    <name type="common">Asian tapeworm</name>
    <dbReference type="NCBI Taxonomy" id="60517"/>
    <lineage>
        <taxon>Eukaryota</taxon>
        <taxon>Metazoa</taxon>
        <taxon>Spiralia</taxon>
        <taxon>Lophotrochozoa</taxon>
        <taxon>Platyhelminthes</taxon>
        <taxon>Cestoda</taxon>
        <taxon>Eucestoda</taxon>
        <taxon>Cyclophyllidea</taxon>
        <taxon>Taeniidae</taxon>
        <taxon>Taenia</taxon>
    </lineage>
</organism>
<evidence type="ECO:0000313" key="6">
    <source>
        <dbReference type="WBParaSite" id="TASK_0000626401-mRNA-1"/>
    </source>
</evidence>
<dbReference type="OrthoDB" id="2418081at2759"/>
<sequence>MALLPAEIIESKTRQTASLIFLHGLGDNGYVFWLICFNNLPSSSGWADSLRNVVPPYCKIVCPNARDIPVTINMGMVMPAWYDLYNLGIGAKQDEPGILEATKEVAKWVAAEKTAGISSDRIVVGGFSQGGSIAFYYGMTNVEQKLGGIVALSCWLPLHEKFVSNSSVATANRSMPILQCHGKMDPIVPHELGALTNSILGKLGFTNCSFSSYQGMGHYTCDSPPADELLFLYLDHFTAQEMTDVKAFLSTCLPPVNE</sequence>
<dbReference type="EC" id="3.1.2.22" evidence="2"/>
<feature type="domain" description="Phospholipase/carboxylesterase/thioesterase" evidence="3">
    <location>
        <begin position="6"/>
        <end position="222"/>
    </location>
</feature>
<dbReference type="Proteomes" id="UP000282613">
    <property type="component" value="Unassembled WGS sequence"/>
</dbReference>
<name>A0A0R3W7K5_TAEAS</name>
<evidence type="ECO:0000256" key="1">
    <source>
        <dbReference type="ARBA" id="ARBA00006499"/>
    </source>
</evidence>
<dbReference type="PANTHER" id="PTHR10655:SF68">
    <property type="entry name" value="PALMITOYL-PROTEIN HYDROLASE"/>
    <property type="match status" value="1"/>
</dbReference>
<evidence type="ECO:0000256" key="2">
    <source>
        <dbReference type="ARBA" id="ARBA00012423"/>
    </source>
</evidence>
<accession>A0A0R3W7K5</accession>
<evidence type="ECO:0000259" key="3">
    <source>
        <dbReference type="Pfam" id="PF02230"/>
    </source>
</evidence>
<dbReference type="STRING" id="60517.A0A0R3W7K5"/>
<dbReference type="AlphaFoldDB" id="A0A0R3W7K5"/>
<gene>
    <name evidence="4" type="ORF">TASK_LOCUS6265</name>
</gene>
<comment type="similarity">
    <text evidence="1">Belongs to the AB hydrolase superfamily. AB hydrolase 2 family.</text>
</comment>
<keyword evidence="5" id="KW-1185">Reference proteome</keyword>